<proteinExistence type="inferred from homology"/>
<gene>
    <name evidence="2" type="ORF">BCR44DRAFT_1425925</name>
</gene>
<dbReference type="Proteomes" id="UP000193411">
    <property type="component" value="Unassembled WGS sequence"/>
</dbReference>
<dbReference type="InterPro" id="IPR008862">
    <property type="entry name" value="Tcp11"/>
</dbReference>
<dbReference type="GO" id="GO:0010737">
    <property type="term" value="P:protein kinase A signaling"/>
    <property type="evidence" value="ECO:0007669"/>
    <property type="project" value="TreeGrafter"/>
</dbReference>
<evidence type="ECO:0000256" key="1">
    <source>
        <dbReference type="ARBA" id="ARBA00010954"/>
    </source>
</evidence>
<evidence type="ECO:0000313" key="2">
    <source>
        <dbReference type="EMBL" id="ORZ39938.1"/>
    </source>
</evidence>
<dbReference type="PANTHER" id="PTHR12832:SF11">
    <property type="entry name" value="LD23868P"/>
    <property type="match status" value="1"/>
</dbReference>
<protein>
    <submittedName>
        <fullName evidence="2">Uncharacterized protein</fullName>
    </submittedName>
</protein>
<reference evidence="2 3" key="1">
    <citation type="submission" date="2016-07" db="EMBL/GenBank/DDBJ databases">
        <title>Pervasive Adenine N6-methylation of Active Genes in Fungi.</title>
        <authorList>
            <consortium name="DOE Joint Genome Institute"/>
            <person name="Mondo S.J."/>
            <person name="Dannebaum R.O."/>
            <person name="Kuo R.C."/>
            <person name="Labutti K."/>
            <person name="Haridas S."/>
            <person name="Kuo A."/>
            <person name="Salamov A."/>
            <person name="Ahrendt S.R."/>
            <person name="Lipzen A."/>
            <person name="Sullivan W."/>
            <person name="Andreopoulos W.B."/>
            <person name="Clum A."/>
            <person name="Lindquist E."/>
            <person name="Daum C."/>
            <person name="Ramamoorthy G.K."/>
            <person name="Gryganskyi A."/>
            <person name="Culley D."/>
            <person name="Magnuson J.K."/>
            <person name="James T.Y."/>
            <person name="O'Malley M.A."/>
            <person name="Stajich J.E."/>
            <person name="Spatafora J.W."/>
            <person name="Visel A."/>
            <person name="Grigoriev I.V."/>
        </authorList>
    </citation>
    <scope>NUCLEOTIDE SEQUENCE [LARGE SCALE GENOMIC DNA]</scope>
    <source>
        <strain evidence="2 3">PL171</strain>
    </source>
</reference>
<dbReference type="AlphaFoldDB" id="A0A1Y2HZB5"/>
<dbReference type="PANTHER" id="PTHR12832">
    <property type="entry name" value="TESTIS-SPECIFIC PROTEIN PBS13 T-COMPLEX 11"/>
    <property type="match status" value="1"/>
</dbReference>
<comment type="similarity">
    <text evidence="1">Belongs to the TCP11 family.</text>
</comment>
<dbReference type="OrthoDB" id="276323at2759"/>
<sequence length="271" mass="29916">MLGDFARARRAAVLPDLAKVIVALERKHLMSRFTQTQTQAVLPITKQWLAAAMESAIGPVTRGAIYRHVFDTAMIQLVLNPPDHHDVPETLHLDAARVTYLSEHVHRLLLAATLMTHAKSRSPTDIGSGPLVALVHAGHTRDATDLVLAQVREARSRKHLVDLLVTQATGLGMSRIVAKCVCKADPVYKVLARRVEADLRAGLMMAEDKGGKPNVSVCKALDMVGHRMSKVLGKVVAMARLNRVVYAEWYDRALDEVVSESETRRQTETEE</sequence>
<keyword evidence="3" id="KW-1185">Reference proteome</keyword>
<dbReference type="Pfam" id="PF05794">
    <property type="entry name" value="Tcp11"/>
    <property type="match status" value="1"/>
</dbReference>
<dbReference type="EMBL" id="MCFL01000004">
    <property type="protein sequence ID" value="ORZ39938.1"/>
    <property type="molecule type" value="Genomic_DNA"/>
</dbReference>
<comment type="caution">
    <text evidence="2">The sequence shown here is derived from an EMBL/GenBank/DDBJ whole genome shotgun (WGS) entry which is preliminary data.</text>
</comment>
<accession>A0A1Y2HZB5</accession>
<evidence type="ECO:0000313" key="3">
    <source>
        <dbReference type="Proteomes" id="UP000193411"/>
    </source>
</evidence>
<name>A0A1Y2HZB5_9FUNG</name>
<organism evidence="2 3">
    <name type="scientific">Catenaria anguillulae PL171</name>
    <dbReference type="NCBI Taxonomy" id="765915"/>
    <lineage>
        <taxon>Eukaryota</taxon>
        <taxon>Fungi</taxon>
        <taxon>Fungi incertae sedis</taxon>
        <taxon>Blastocladiomycota</taxon>
        <taxon>Blastocladiomycetes</taxon>
        <taxon>Blastocladiales</taxon>
        <taxon>Catenariaceae</taxon>
        <taxon>Catenaria</taxon>
    </lineage>
</organism>